<dbReference type="AlphaFoldDB" id="A0A371DV05"/>
<gene>
    <name evidence="1" type="ORF">OH76DRAFT_381468</name>
</gene>
<dbReference type="OrthoDB" id="2801156at2759"/>
<dbReference type="PROSITE" id="PS00109">
    <property type="entry name" value="PROTEIN_KINASE_TYR"/>
    <property type="match status" value="1"/>
</dbReference>
<dbReference type="InterPro" id="IPR011009">
    <property type="entry name" value="Kinase-like_dom_sf"/>
</dbReference>
<accession>A0A371DV05</accession>
<proteinExistence type="predicted"/>
<name>A0A371DV05_9APHY</name>
<dbReference type="Proteomes" id="UP000256964">
    <property type="component" value="Unassembled WGS sequence"/>
</dbReference>
<protein>
    <submittedName>
        <fullName evidence="1">Uncharacterized protein</fullName>
    </submittedName>
</protein>
<dbReference type="SUPFAM" id="SSF56112">
    <property type="entry name" value="Protein kinase-like (PK-like)"/>
    <property type="match status" value="1"/>
</dbReference>
<dbReference type="EMBL" id="KZ857380">
    <property type="protein sequence ID" value="RDX56382.1"/>
    <property type="molecule type" value="Genomic_DNA"/>
</dbReference>
<sequence length="208" mass="22744">MHRGAPVTFSYLRDGSGGRSPIWPSATLMVYSAASSSRFTRNYGEEAHRVLAAEGLAPELLYCGAPYLEYPNVDGVKMVVSTFDGAGMHVKTCQAAANAREKPQHAVDVLHRRGFVHGDLRWRNVLVAEDGRVSLLRFDWAGRIGEARYPEKLGRLVIWPSGAAPGTLIMPEHDQEWLDRVWVIDGVGVAHSDVGDSVAVSKLPPPSK</sequence>
<evidence type="ECO:0000313" key="1">
    <source>
        <dbReference type="EMBL" id="RDX56382.1"/>
    </source>
</evidence>
<organism evidence="1 2">
    <name type="scientific">Lentinus brumalis</name>
    <dbReference type="NCBI Taxonomy" id="2498619"/>
    <lineage>
        <taxon>Eukaryota</taxon>
        <taxon>Fungi</taxon>
        <taxon>Dikarya</taxon>
        <taxon>Basidiomycota</taxon>
        <taxon>Agaricomycotina</taxon>
        <taxon>Agaricomycetes</taxon>
        <taxon>Polyporales</taxon>
        <taxon>Polyporaceae</taxon>
        <taxon>Lentinus</taxon>
    </lineage>
</organism>
<dbReference type="GO" id="GO:0004672">
    <property type="term" value="F:protein kinase activity"/>
    <property type="evidence" value="ECO:0007669"/>
    <property type="project" value="InterPro"/>
</dbReference>
<reference evidence="1 2" key="1">
    <citation type="journal article" date="2018" name="Biotechnol. Biofuels">
        <title>Integrative visual omics of the white-rot fungus Polyporus brumalis exposes the biotechnological potential of its oxidative enzymes for delignifying raw plant biomass.</title>
        <authorList>
            <person name="Miyauchi S."/>
            <person name="Rancon A."/>
            <person name="Drula E."/>
            <person name="Hage H."/>
            <person name="Chaduli D."/>
            <person name="Favel A."/>
            <person name="Grisel S."/>
            <person name="Henrissat B."/>
            <person name="Herpoel-Gimbert I."/>
            <person name="Ruiz-Duenas F.J."/>
            <person name="Chevret D."/>
            <person name="Hainaut M."/>
            <person name="Lin J."/>
            <person name="Wang M."/>
            <person name="Pangilinan J."/>
            <person name="Lipzen A."/>
            <person name="Lesage-Meessen L."/>
            <person name="Navarro D."/>
            <person name="Riley R."/>
            <person name="Grigoriev I.V."/>
            <person name="Zhou S."/>
            <person name="Raouche S."/>
            <person name="Rosso M.N."/>
        </authorList>
    </citation>
    <scope>NUCLEOTIDE SEQUENCE [LARGE SCALE GENOMIC DNA]</scope>
    <source>
        <strain evidence="1 2">BRFM 1820</strain>
    </source>
</reference>
<evidence type="ECO:0000313" key="2">
    <source>
        <dbReference type="Proteomes" id="UP000256964"/>
    </source>
</evidence>
<dbReference type="STRING" id="139420.A0A371DV05"/>
<dbReference type="Gene3D" id="1.10.510.10">
    <property type="entry name" value="Transferase(Phosphotransferase) domain 1"/>
    <property type="match status" value="1"/>
</dbReference>
<keyword evidence="2" id="KW-1185">Reference proteome</keyword>
<dbReference type="InterPro" id="IPR008266">
    <property type="entry name" value="Tyr_kinase_AS"/>
</dbReference>